<evidence type="ECO:0000256" key="1">
    <source>
        <dbReference type="SAM" id="MobiDB-lite"/>
    </source>
</evidence>
<proteinExistence type="predicted"/>
<feature type="compositionally biased region" description="Basic and acidic residues" evidence="1">
    <location>
        <begin position="58"/>
        <end position="75"/>
    </location>
</feature>
<feature type="compositionally biased region" description="Polar residues" evidence="1">
    <location>
        <begin position="48"/>
        <end position="57"/>
    </location>
</feature>
<organism evidence="2 3">
    <name type="scientific">Haladaptatus pallidirubidus</name>
    <dbReference type="NCBI Taxonomy" id="1008152"/>
    <lineage>
        <taxon>Archaea</taxon>
        <taxon>Methanobacteriati</taxon>
        <taxon>Methanobacteriota</taxon>
        <taxon>Stenosarchaea group</taxon>
        <taxon>Halobacteria</taxon>
        <taxon>Halobacteriales</taxon>
        <taxon>Haladaptataceae</taxon>
        <taxon>Haladaptatus</taxon>
    </lineage>
</organism>
<evidence type="ECO:0000313" key="3">
    <source>
        <dbReference type="Proteomes" id="UP001501729"/>
    </source>
</evidence>
<dbReference type="EMBL" id="BAABKX010000015">
    <property type="protein sequence ID" value="GAA5058941.1"/>
    <property type="molecule type" value="Genomic_DNA"/>
</dbReference>
<reference evidence="2 3" key="1">
    <citation type="journal article" date="2019" name="Int. J. Syst. Evol. Microbiol.">
        <title>The Global Catalogue of Microorganisms (GCM) 10K type strain sequencing project: providing services to taxonomists for standard genome sequencing and annotation.</title>
        <authorList>
            <consortium name="The Broad Institute Genomics Platform"/>
            <consortium name="The Broad Institute Genome Sequencing Center for Infectious Disease"/>
            <person name="Wu L."/>
            <person name="Ma J."/>
        </authorList>
    </citation>
    <scope>NUCLEOTIDE SEQUENCE [LARGE SCALE GENOMIC DNA]</scope>
    <source>
        <strain evidence="2 3">JCM 17504</strain>
    </source>
</reference>
<dbReference type="AlphaFoldDB" id="A0AAV3UMU6"/>
<protein>
    <submittedName>
        <fullName evidence="2">Uncharacterized protein</fullName>
    </submittedName>
</protein>
<sequence length="95" mass="10685">MDTIYHGDGIDFRGSFCAVYDMMGVKKSECESLSNSTTREQIRDGKQTGRSLNYVSTDHSRGELLREPREVRSGRDLNNVQEPAHAQNLGLIQIP</sequence>
<keyword evidence="3" id="KW-1185">Reference proteome</keyword>
<evidence type="ECO:0000313" key="2">
    <source>
        <dbReference type="EMBL" id="GAA5058941.1"/>
    </source>
</evidence>
<feature type="region of interest" description="Disordered" evidence="1">
    <location>
        <begin position="33"/>
        <end position="95"/>
    </location>
</feature>
<comment type="caution">
    <text evidence="2">The sequence shown here is derived from an EMBL/GenBank/DDBJ whole genome shotgun (WGS) entry which is preliminary data.</text>
</comment>
<accession>A0AAV3UMU6</accession>
<name>A0AAV3UMU6_9EURY</name>
<dbReference type="Proteomes" id="UP001501729">
    <property type="component" value="Unassembled WGS sequence"/>
</dbReference>
<gene>
    <name evidence="2" type="ORF">GCM10025751_42600</name>
</gene>